<keyword evidence="3" id="KW-0813">Transport</keyword>
<feature type="transmembrane region" description="Helical" evidence="8">
    <location>
        <begin position="150"/>
        <end position="171"/>
    </location>
</feature>
<evidence type="ECO:0000256" key="4">
    <source>
        <dbReference type="ARBA" id="ARBA00022475"/>
    </source>
</evidence>
<dbReference type="InterPro" id="IPR006512">
    <property type="entry name" value="YidE_YbjL"/>
</dbReference>
<dbReference type="PANTHER" id="PTHR30445">
    <property type="entry name" value="K(+)_H(+) ANTIPORTER SUBUNIT KHTT"/>
    <property type="match status" value="1"/>
</dbReference>
<comment type="similarity">
    <text evidence="2">Belongs to the AAE transporter (TC 2.A.81) family.</text>
</comment>
<dbReference type="AlphaFoldDB" id="W9GCX8"/>
<feature type="transmembrane region" description="Helical" evidence="8">
    <location>
        <begin position="61"/>
        <end position="83"/>
    </location>
</feature>
<dbReference type="PATRIC" id="fig|1386089.3.peg.685"/>
<reference evidence="10 11" key="1">
    <citation type="submission" date="2013-08" db="EMBL/GenBank/DDBJ databases">
        <title>Intrasporangium oryzae NRRL B-24470.</title>
        <authorList>
            <person name="Liu H."/>
            <person name="Wang G."/>
        </authorList>
    </citation>
    <scope>NUCLEOTIDE SEQUENCE [LARGE SCALE GENOMIC DNA]</scope>
    <source>
        <strain evidence="10 11">NRRL B-24470</strain>
    </source>
</reference>
<dbReference type="InterPro" id="IPR050144">
    <property type="entry name" value="AAE_transporter"/>
</dbReference>
<keyword evidence="6 8" id="KW-1133">Transmembrane helix</keyword>
<dbReference type="RefSeq" id="WP_034801614.1">
    <property type="nucleotide sequence ID" value="NZ_AWSA01000005.1"/>
</dbReference>
<dbReference type="Pfam" id="PF02080">
    <property type="entry name" value="TrkA_C"/>
    <property type="match status" value="1"/>
</dbReference>
<evidence type="ECO:0000313" key="10">
    <source>
        <dbReference type="EMBL" id="EWT03067.1"/>
    </source>
</evidence>
<keyword evidence="7 8" id="KW-0472">Membrane</keyword>
<dbReference type="GO" id="GO:0008324">
    <property type="term" value="F:monoatomic cation transmembrane transporter activity"/>
    <property type="evidence" value="ECO:0007669"/>
    <property type="project" value="InterPro"/>
</dbReference>
<dbReference type="PANTHER" id="PTHR30445:SF3">
    <property type="entry name" value="TRANSPORT PROTEIN YIDE-RELATED"/>
    <property type="match status" value="1"/>
</dbReference>
<dbReference type="EMBL" id="AWSA01000005">
    <property type="protein sequence ID" value="EWT03067.1"/>
    <property type="molecule type" value="Genomic_DNA"/>
</dbReference>
<evidence type="ECO:0000259" key="9">
    <source>
        <dbReference type="PROSITE" id="PS51202"/>
    </source>
</evidence>
<dbReference type="Pfam" id="PF06826">
    <property type="entry name" value="Asp-Al_Ex"/>
    <property type="match status" value="2"/>
</dbReference>
<feature type="transmembrane region" description="Helical" evidence="8">
    <location>
        <begin position="408"/>
        <end position="425"/>
    </location>
</feature>
<evidence type="ECO:0000256" key="7">
    <source>
        <dbReference type="ARBA" id="ARBA00023136"/>
    </source>
</evidence>
<dbReference type="eggNOG" id="COG2985">
    <property type="taxonomic scope" value="Bacteria"/>
</dbReference>
<accession>W9GCX8</accession>
<keyword evidence="11" id="KW-1185">Reference proteome</keyword>
<dbReference type="GO" id="GO:0005886">
    <property type="term" value="C:plasma membrane"/>
    <property type="evidence" value="ECO:0007669"/>
    <property type="project" value="UniProtKB-SubCell"/>
</dbReference>
<dbReference type="PROSITE" id="PS51202">
    <property type="entry name" value="RCK_C"/>
    <property type="match status" value="1"/>
</dbReference>
<feature type="transmembrane region" description="Helical" evidence="8">
    <location>
        <begin position="445"/>
        <end position="467"/>
    </location>
</feature>
<dbReference type="SUPFAM" id="SSF116726">
    <property type="entry name" value="TrkA C-terminal domain-like"/>
    <property type="match status" value="1"/>
</dbReference>
<feature type="domain" description="RCK C-terminal" evidence="9">
    <location>
        <begin position="258"/>
        <end position="342"/>
    </location>
</feature>
<keyword evidence="5 8" id="KW-0812">Transmembrane</keyword>
<comment type="caution">
    <text evidence="10">The sequence shown here is derived from an EMBL/GenBank/DDBJ whole genome shotgun (WGS) entry which is preliminary data.</text>
</comment>
<dbReference type="InterPro" id="IPR036721">
    <property type="entry name" value="RCK_C_sf"/>
</dbReference>
<keyword evidence="4" id="KW-1003">Cell membrane</keyword>
<dbReference type="STRING" id="1386089.N865_03900"/>
<dbReference type="GO" id="GO:0006813">
    <property type="term" value="P:potassium ion transport"/>
    <property type="evidence" value="ECO:0007669"/>
    <property type="project" value="InterPro"/>
</dbReference>
<comment type="subcellular location">
    <subcellularLocation>
        <location evidence="1">Cell membrane</location>
        <topology evidence="1">Multi-pass membrane protein</topology>
    </subcellularLocation>
</comment>
<protein>
    <submittedName>
        <fullName evidence="10">Transporter</fullName>
    </submittedName>
</protein>
<evidence type="ECO:0000313" key="11">
    <source>
        <dbReference type="Proteomes" id="UP000019489"/>
    </source>
</evidence>
<dbReference type="Proteomes" id="UP000019489">
    <property type="component" value="Unassembled WGS sequence"/>
</dbReference>
<name>W9GCX8_9MICO</name>
<gene>
    <name evidence="10" type="ORF">N865_03900</name>
</gene>
<feature type="transmembrane region" description="Helical" evidence="8">
    <location>
        <begin position="120"/>
        <end position="138"/>
    </location>
</feature>
<evidence type="ECO:0000256" key="5">
    <source>
        <dbReference type="ARBA" id="ARBA00022692"/>
    </source>
</evidence>
<evidence type="ECO:0000256" key="6">
    <source>
        <dbReference type="ARBA" id="ARBA00022989"/>
    </source>
</evidence>
<dbReference type="Gene3D" id="3.30.70.1450">
    <property type="entry name" value="Regulator of K+ conductance, C-terminal domain"/>
    <property type="match status" value="1"/>
</dbReference>
<dbReference type="NCBIfam" id="TIGR01625">
    <property type="entry name" value="YidE_YbjL_dupl"/>
    <property type="match status" value="1"/>
</dbReference>
<evidence type="ECO:0000256" key="2">
    <source>
        <dbReference type="ARBA" id="ARBA00009854"/>
    </source>
</evidence>
<sequence>MLTFLAGQPLVLLALLLLVGAAVGNVRIRGVQVGPAAVLFGAIGISALGAANGVKLAVPEVVGTLGLVLFTYTVGIISGPSFFASLRRGWPFMVSMAAVFVVAALLAVGVGRWLGLPMPVVAGTFAGGLTNTPALAAATERSADPAGPTIGYSIAYLWGVVGMLLAAAWSLGHRGDEEPGSEPLVHQTIRVERTDAPTLGEVALQFGSRVTFSRLRHGHADSETLVADAAERLDRGDLVTVVGPRDVVGKVTAALGHASSHDIVDDRHDLDFRRVTISNPALAGRTLAEVDLDSRFGAHVSRVRRGDLDLVATPGFVLQMGDRVRVVSSTARLPEVSSYLGDSDRGMSDINPGGFALGLGLGLLLGLVHIPLPGGGFSIGAAAGTLLVGLVFGRVGRLGPVITSMPSGAAQSLSHLGMIIFLAYAGTRAGGQIAAAVQSDVGWKAAVVGVVVTTTTALLLLVTGRLLHGVAGVRQAGILAGAQTQPAILAFVNDRTGFDPRVGLGYVLVYPAAMIAKILIVQILAGLG</sequence>
<proteinExistence type="inferred from homology"/>
<feature type="transmembrane region" description="Helical" evidence="8">
    <location>
        <begin position="89"/>
        <end position="108"/>
    </location>
</feature>
<organism evidence="10 11">
    <name type="scientific">Intrasporangium oryzae NRRL B-24470</name>
    <dbReference type="NCBI Taxonomy" id="1386089"/>
    <lineage>
        <taxon>Bacteria</taxon>
        <taxon>Bacillati</taxon>
        <taxon>Actinomycetota</taxon>
        <taxon>Actinomycetes</taxon>
        <taxon>Micrococcales</taxon>
        <taxon>Intrasporangiaceae</taxon>
        <taxon>Intrasporangium</taxon>
    </lineage>
</organism>
<dbReference type="InterPro" id="IPR006037">
    <property type="entry name" value="RCK_C"/>
</dbReference>
<evidence type="ECO:0000256" key="8">
    <source>
        <dbReference type="SAM" id="Phobius"/>
    </source>
</evidence>
<feature type="transmembrane region" description="Helical" evidence="8">
    <location>
        <begin position="504"/>
        <end position="525"/>
    </location>
</feature>
<evidence type="ECO:0000256" key="3">
    <source>
        <dbReference type="ARBA" id="ARBA00022448"/>
    </source>
</evidence>
<feature type="transmembrane region" description="Helical" evidence="8">
    <location>
        <begin position="34"/>
        <end position="54"/>
    </location>
</feature>
<feature type="transmembrane region" description="Helical" evidence="8">
    <location>
        <begin position="376"/>
        <end position="396"/>
    </location>
</feature>
<evidence type="ECO:0000256" key="1">
    <source>
        <dbReference type="ARBA" id="ARBA00004651"/>
    </source>
</evidence>